<organism evidence="3 4">
    <name type="scientific">Seminavis robusta</name>
    <dbReference type="NCBI Taxonomy" id="568900"/>
    <lineage>
        <taxon>Eukaryota</taxon>
        <taxon>Sar</taxon>
        <taxon>Stramenopiles</taxon>
        <taxon>Ochrophyta</taxon>
        <taxon>Bacillariophyta</taxon>
        <taxon>Bacillariophyceae</taxon>
        <taxon>Bacillariophycidae</taxon>
        <taxon>Naviculales</taxon>
        <taxon>Naviculaceae</taxon>
        <taxon>Seminavis</taxon>
    </lineage>
</organism>
<dbReference type="GO" id="GO:0008237">
    <property type="term" value="F:metallopeptidase activity"/>
    <property type="evidence" value="ECO:0007669"/>
    <property type="project" value="UniProtKB-KW"/>
</dbReference>
<dbReference type="PANTHER" id="PTHR47795">
    <property type="entry name" value="UBIQUITIN AND WLM DOMAIN-CONTAINING METALLOPROTEASE SPCC1442.07C"/>
    <property type="match status" value="1"/>
</dbReference>
<keyword evidence="3" id="KW-0378">Hydrolase</keyword>
<dbReference type="PROSITE" id="PS51397">
    <property type="entry name" value="WLM"/>
    <property type="match status" value="1"/>
</dbReference>
<gene>
    <name evidence="3" type="ORF">SEMRO_1262_G257100.1</name>
</gene>
<feature type="region of interest" description="Disordered" evidence="1">
    <location>
        <begin position="336"/>
        <end position="365"/>
    </location>
</feature>
<accession>A0A9N8ENZ4</accession>
<keyword evidence="3" id="KW-0645">Protease</keyword>
<dbReference type="AlphaFoldDB" id="A0A9N8ENZ4"/>
<evidence type="ECO:0000313" key="3">
    <source>
        <dbReference type="EMBL" id="CAB9522035.1"/>
    </source>
</evidence>
<keyword evidence="4" id="KW-1185">Reference proteome</keyword>
<feature type="region of interest" description="Disordered" evidence="1">
    <location>
        <begin position="92"/>
        <end position="118"/>
    </location>
</feature>
<reference evidence="3" key="1">
    <citation type="submission" date="2020-06" db="EMBL/GenBank/DDBJ databases">
        <authorList>
            <consortium name="Plant Systems Biology data submission"/>
        </authorList>
    </citation>
    <scope>NUCLEOTIDE SEQUENCE</scope>
    <source>
        <strain evidence="3">D6</strain>
    </source>
</reference>
<dbReference type="GO" id="GO:0070628">
    <property type="term" value="F:proteasome binding"/>
    <property type="evidence" value="ECO:0007669"/>
    <property type="project" value="TreeGrafter"/>
</dbReference>
<evidence type="ECO:0000313" key="4">
    <source>
        <dbReference type="Proteomes" id="UP001153069"/>
    </source>
</evidence>
<dbReference type="InterPro" id="IPR013536">
    <property type="entry name" value="WLM_dom"/>
</dbReference>
<comment type="caution">
    <text evidence="3">The sequence shown here is derived from an EMBL/GenBank/DDBJ whole genome shotgun (WGS) entry which is preliminary data.</text>
</comment>
<dbReference type="Proteomes" id="UP001153069">
    <property type="component" value="Unassembled WGS sequence"/>
</dbReference>
<keyword evidence="3" id="KW-0482">Metalloprotease</keyword>
<evidence type="ECO:0000259" key="2">
    <source>
        <dbReference type="PROSITE" id="PS51397"/>
    </source>
</evidence>
<dbReference type="Pfam" id="PF08325">
    <property type="entry name" value="WLM"/>
    <property type="match status" value="1"/>
</dbReference>
<protein>
    <submittedName>
        <fullName evidence="3">Ubiquitin metalloprotease fusion protein</fullName>
    </submittedName>
</protein>
<proteinExistence type="predicted"/>
<feature type="compositionally biased region" description="Low complexity" evidence="1">
    <location>
        <begin position="336"/>
        <end position="350"/>
    </location>
</feature>
<sequence>MSKVVVSFRGQKAEFDLVEGLTGGTIKQSLIAIASDNNDSELQPADIKLLFKGKNLEHDNQDMVQLLKPAGKKSYKIMAMGRSSNEVHAIQEEHEDAKQRAPRIRDDLTPGGQREAERRKQLGRQMIMAAASRKATTSTAYGFGRIETLPNLPHRDQAHKILSELANDPGVLACMKKHNWHVGSLAELYPKGNVGQSAVCVMGLNKNKGQQILLRIRTDDLTGFRKILSIRKVLYHELAHNVHSEHDGKFFQLMRQIEKECTEMDWTQGEGLSAAEGGDADNAFTGGTYRLGGGGGVETTKNGISAREMRAQAALSRMTAEEQEIQQNCGCGREASFLPSSLLEPSSTSDHSTDGNSDVKDMEMS</sequence>
<evidence type="ECO:0000256" key="1">
    <source>
        <dbReference type="SAM" id="MobiDB-lite"/>
    </source>
</evidence>
<dbReference type="EMBL" id="CAICTM010001260">
    <property type="protein sequence ID" value="CAB9522035.1"/>
    <property type="molecule type" value="Genomic_DNA"/>
</dbReference>
<name>A0A9N8ENZ4_9STRA</name>
<feature type="domain" description="WLM" evidence="2">
    <location>
        <begin position="134"/>
        <end position="319"/>
    </location>
</feature>
<feature type="compositionally biased region" description="Basic and acidic residues" evidence="1">
    <location>
        <begin position="351"/>
        <end position="365"/>
    </location>
</feature>
<dbReference type="PANTHER" id="PTHR47795:SF1">
    <property type="entry name" value="DNA-DEPENDENT METALLOPROTEASE WSS1 HOMOLOG 2"/>
    <property type="match status" value="1"/>
</dbReference>
<dbReference type="OrthoDB" id="49605at2759"/>